<dbReference type="SUPFAM" id="SSF52113">
    <property type="entry name" value="BRCT domain"/>
    <property type="match status" value="1"/>
</dbReference>
<dbReference type="InterPro" id="IPR036420">
    <property type="entry name" value="BRCT_dom_sf"/>
</dbReference>
<dbReference type="Pfam" id="PF00533">
    <property type="entry name" value="BRCT"/>
    <property type="match status" value="1"/>
</dbReference>
<evidence type="ECO:0000256" key="6">
    <source>
        <dbReference type="ARBA" id="ARBA00022692"/>
    </source>
</evidence>
<dbReference type="Pfam" id="PF02990">
    <property type="entry name" value="EMP70"/>
    <property type="match status" value="1"/>
</dbReference>
<evidence type="ECO:0000256" key="12">
    <source>
        <dbReference type="ARBA" id="ARBA00022771"/>
    </source>
</evidence>
<evidence type="ECO:0000313" key="29">
    <source>
        <dbReference type="Proteomes" id="UP000823405"/>
    </source>
</evidence>
<dbReference type="GO" id="GO:0005730">
    <property type="term" value="C:nucleolus"/>
    <property type="evidence" value="ECO:0007669"/>
    <property type="project" value="TreeGrafter"/>
</dbReference>
<feature type="transmembrane region" description="Helical" evidence="23">
    <location>
        <begin position="917"/>
        <end position="939"/>
    </location>
</feature>
<evidence type="ECO:0000256" key="1">
    <source>
        <dbReference type="ARBA" id="ARBA00004123"/>
    </source>
</evidence>
<evidence type="ECO:0000259" key="27">
    <source>
        <dbReference type="PROSITE" id="PS51977"/>
    </source>
</evidence>
<dbReference type="Proteomes" id="UP000823405">
    <property type="component" value="Unassembled WGS sequence"/>
</dbReference>
<feature type="domain" description="WGR" evidence="27">
    <location>
        <begin position="190"/>
        <end position="285"/>
    </location>
</feature>
<comment type="caution">
    <text evidence="28">The sequence shown here is derived from an EMBL/GenBank/DDBJ whole genome shotgun (WGS) entry which is preliminary data.</text>
</comment>
<feature type="domain" description="PARP alpha-helical" evidence="26">
    <location>
        <begin position="321"/>
        <end position="441"/>
    </location>
</feature>
<dbReference type="GO" id="GO:0008270">
    <property type="term" value="F:zinc ion binding"/>
    <property type="evidence" value="ECO:0007669"/>
    <property type="project" value="UniProtKB-KW"/>
</dbReference>
<dbReference type="GO" id="GO:0016779">
    <property type="term" value="F:nucleotidyltransferase activity"/>
    <property type="evidence" value="ECO:0007669"/>
    <property type="project" value="UniProtKB-KW"/>
</dbReference>
<dbReference type="InterPro" id="IPR004102">
    <property type="entry name" value="Poly(ADP-ribose)pol_reg_dom"/>
</dbReference>
<feature type="transmembrane region" description="Helical" evidence="23">
    <location>
        <begin position="1213"/>
        <end position="1232"/>
    </location>
</feature>
<dbReference type="FunFam" id="2.20.140.10:FF:000001">
    <property type="entry name" value="Poly [ADP-ribose] polymerase"/>
    <property type="match status" value="1"/>
</dbReference>
<evidence type="ECO:0000256" key="16">
    <source>
        <dbReference type="ARBA" id="ARBA00023125"/>
    </source>
</evidence>
<gene>
    <name evidence="28" type="ORF">BGZ97_006548</name>
</gene>
<feature type="transmembrane region" description="Helical" evidence="23">
    <location>
        <begin position="1018"/>
        <end position="1037"/>
    </location>
</feature>
<dbReference type="InterPro" id="IPR050800">
    <property type="entry name" value="ARTD/PARP"/>
</dbReference>
<dbReference type="InterPro" id="IPR004240">
    <property type="entry name" value="EMP70"/>
</dbReference>
<keyword evidence="18" id="KW-0539">Nucleus</keyword>
<keyword evidence="8" id="KW-0479">Metal-binding</keyword>
<evidence type="ECO:0000256" key="11">
    <source>
        <dbReference type="ARBA" id="ARBA00022765"/>
    </source>
</evidence>
<dbReference type="GO" id="GO:0003677">
    <property type="term" value="F:DNA binding"/>
    <property type="evidence" value="ECO:0007669"/>
    <property type="project" value="UniProtKB-KW"/>
</dbReference>
<dbReference type="InterPro" id="IPR001357">
    <property type="entry name" value="BRCT_dom"/>
</dbReference>
<evidence type="ECO:0000256" key="22">
    <source>
        <dbReference type="SAM" id="MobiDB-lite"/>
    </source>
</evidence>
<feature type="compositionally biased region" description="Acidic residues" evidence="22">
    <location>
        <begin position="291"/>
        <end position="303"/>
    </location>
</feature>
<reference evidence="28" key="1">
    <citation type="journal article" date="2020" name="Fungal Divers.">
        <title>Resolving the Mortierellaceae phylogeny through synthesis of multi-gene phylogenetics and phylogenomics.</title>
        <authorList>
            <person name="Vandepol N."/>
            <person name="Liber J."/>
            <person name="Desiro A."/>
            <person name="Na H."/>
            <person name="Kennedy M."/>
            <person name="Barry K."/>
            <person name="Grigoriev I.V."/>
            <person name="Miller A.N."/>
            <person name="O'Donnell K."/>
            <person name="Stajich J.E."/>
            <person name="Bonito G."/>
        </authorList>
    </citation>
    <scope>NUCLEOTIDE SEQUENCE</scope>
    <source>
        <strain evidence="28">NVP60</strain>
    </source>
</reference>
<feature type="transmembrane region" description="Helical" evidence="23">
    <location>
        <begin position="1136"/>
        <end position="1163"/>
    </location>
</feature>
<feature type="transmembrane region" description="Helical" evidence="23">
    <location>
        <begin position="1090"/>
        <end position="1115"/>
    </location>
</feature>
<evidence type="ECO:0000256" key="7">
    <source>
        <dbReference type="ARBA" id="ARBA00022695"/>
    </source>
</evidence>
<dbReference type="FunFam" id="3.90.228.10:FF:000002">
    <property type="entry name" value="Poly [ADP-ribose] polymerase"/>
    <property type="match status" value="1"/>
</dbReference>
<dbReference type="InterPro" id="IPR036930">
    <property type="entry name" value="WGR_dom_sf"/>
</dbReference>
<keyword evidence="14 23" id="KW-1133">Transmembrane helix</keyword>
<evidence type="ECO:0000256" key="4">
    <source>
        <dbReference type="ARBA" id="ARBA00022676"/>
    </source>
</evidence>
<evidence type="ECO:0000256" key="14">
    <source>
        <dbReference type="ARBA" id="ARBA00022989"/>
    </source>
</evidence>
<dbReference type="SUPFAM" id="SSF56399">
    <property type="entry name" value="ADP-ribosylation"/>
    <property type="match status" value="1"/>
</dbReference>
<dbReference type="PROSITE" id="PS51977">
    <property type="entry name" value="WGR"/>
    <property type="match status" value="1"/>
</dbReference>
<keyword evidence="10" id="KW-0677">Repeat</keyword>
<keyword evidence="12" id="KW-0863">Zinc-finger</keyword>
<keyword evidence="16" id="KW-0238">DNA-binding</keyword>
<dbReference type="FunFam" id="1.20.142.10:FF:000001">
    <property type="entry name" value="Poly [ADP-ribose] polymerase"/>
    <property type="match status" value="1"/>
</dbReference>
<comment type="catalytic activity">
    <reaction evidence="20">
        <text>NAD(+) + (ADP-D-ribosyl)n-acceptor = nicotinamide + (ADP-D-ribosyl)n+1-acceptor + H(+).</text>
        <dbReference type="EC" id="2.4.2.30"/>
    </reaction>
</comment>
<evidence type="ECO:0000259" key="24">
    <source>
        <dbReference type="PROSITE" id="PS50172"/>
    </source>
</evidence>
<dbReference type="Pfam" id="PF02877">
    <property type="entry name" value="PARP_reg"/>
    <property type="match status" value="1"/>
</dbReference>
<evidence type="ECO:0000256" key="13">
    <source>
        <dbReference type="ARBA" id="ARBA00022833"/>
    </source>
</evidence>
<feature type="transmembrane region" description="Helical" evidence="23">
    <location>
        <begin position="1049"/>
        <end position="1070"/>
    </location>
</feature>
<dbReference type="PANTHER" id="PTHR10459:SF60">
    <property type="entry name" value="POLY [ADP-RIBOSE] POLYMERASE 2"/>
    <property type="match status" value="1"/>
</dbReference>
<dbReference type="InterPro" id="IPR012317">
    <property type="entry name" value="Poly(ADP-ribose)pol_cat_dom"/>
</dbReference>
<dbReference type="PROSITE" id="PS50172">
    <property type="entry name" value="BRCT"/>
    <property type="match status" value="1"/>
</dbReference>
<feature type="transmembrane region" description="Helical" evidence="23">
    <location>
        <begin position="1175"/>
        <end position="1201"/>
    </location>
</feature>
<feature type="compositionally biased region" description="Basic and acidic residues" evidence="22">
    <location>
        <begin position="313"/>
        <end position="324"/>
    </location>
</feature>
<keyword evidence="7" id="KW-0548">Nucleotidyltransferase</keyword>
<dbReference type="EC" id="2.4.2.-" evidence="21"/>
<sequence length="1283" mass="144640">MPPKRAASKKAAPVTPFLEDCVLAIAGTFNNLTQAQIEAIVTAPEFGATVANTVTKKVTHLITNAAELAKFTTKVTKATILGSVQFVTLDWILDMQQQKKRLDESLYKIAPAAAAPTTPITPVSAASPAAADPSKSATAKRKASAVDTDDEDDEKAAVEKKIKTLKEKVDKSTSKVRQPAVDPACGLRTTHKVYTDDDVAWDARLNQTNIGFNNNKFYRVQLLVSAGGQYAVYCHWGRVGAHGQSSTDNCYSLDAGKALFEKKYKDKTRNNWADRDNFVKVAGKYHLLPPDDGDSDEEDDEESEAKNAAKKVKKEEQPIPESKLHPKVQDLVSMIFNTKMMDQQMMELDYDAKKMPLGKLAKATILGGYEVLKKIAEIIDKPRSAAIQRELQDLSSDFYTVIPHSFGMRVPPVINTAPMLKTKLEMLEALGEIEIAQKLMKDNKKLEEALTINPLDQQYASLRLNKLEPMDKESERFKLIDQFVRNSHGKTHSYYNLVIDEVFDLDREGEQERFKDAGFDKLHNRRLLWHGSRLTNYVGILSQGLRIAPPEAPVTGYMFDKGAYFADCVSKSANYCFTGPSNNTGLMLLCEVALGDMHELEQSDYNAKANSEKAGKHSTKGCGQSYPKESGDVIIEDNLRVQAGELETEPAKGTGYRLQYNEFIVYNTSQIKMRYLIKMKFDYGSRRCMLAGKGWSGKVVKSLALFAALAVAVVRADEHSHKYEDEEAVVVWANSVGPLSNRQETYEYFQLPYCKGEGQVEHRHETLGEALLGMELVNSGISIRFGKSQESTSICPTRLLTSQDVKTFQYAISHDYWFQYFIDDLPAWGMVGKKDKETPDLVSLFTHLNFEFEYNGDQIISAKVTPENLVLLTNSQASVGVHIDFTYSVHWKATTKEFKSRFERYLDSDFFENKIHWFSIFNSLMMVLFLTGFVSAMWIRYLRRDFARYDKEAGLTDFDHDLGDDYGWKQIHGDVFRPPASPMTFAAFVGTGHQLAWTSFFVILYTIFGQEWTERASIMTATIFIYAFTSMISGYSSASQYSQYGGKDWVRCMFLTAGFWPAAVVIVTSLNNTIAIYYTSSRAIPFGTMMALLVIWMFIVLPLTLVGSILGKNWAGKADFPCRVHAIPRQIPEKIWYAEPIVVIALGGILPFASIFIEIYFLFTSFWSYKVYYVYGFGLLVFGIVMLVTASVTVVSTYFVINTEDYRWHWMSLATCGSTAAYVYIYSVYYFMQKTKMYGLFQTSFYFGNTALACMAIFLILGSVGHFAANKFVMRIYRNVKLD</sequence>
<evidence type="ECO:0000256" key="15">
    <source>
        <dbReference type="ARBA" id="ARBA00023027"/>
    </source>
</evidence>
<comment type="similarity">
    <text evidence="19">Belongs to the ARTD/PARP family.</text>
</comment>
<keyword evidence="4 21" id="KW-0328">Glycosyltransferase</keyword>
<keyword evidence="29" id="KW-1185">Reference proteome</keyword>
<feature type="compositionally biased region" description="Low complexity" evidence="22">
    <location>
        <begin position="118"/>
        <end position="137"/>
    </location>
</feature>
<dbReference type="GO" id="GO:0016020">
    <property type="term" value="C:membrane"/>
    <property type="evidence" value="ECO:0007669"/>
    <property type="project" value="UniProtKB-SubCell"/>
</dbReference>
<dbReference type="Pfam" id="PF00644">
    <property type="entry name" value="PARP"/>
    <property type="match status" value="1"/>
</dbReference>
<keyword evidence="13" id="KW-0862">Zinc</keyword>
<comment type="subcellular location">
    <subcellularLocation>
        <location evidence="2">Membrane</location>
        <topology evidence="2">Multi-pass membrane protein</topology>
    </subcellularLocation>
    <subcellularLocation>
        <location evidence="1">Nucleus</location>
    </subcellularLocation>
</comment>
<dbReference type="GO" id="GO:0070212">
    <property type="term" value="P:protein poly-ADP-ribosylation"/>
    <property type="evidence" value="ECO:0007669"/>
    <property type="project" value="TreeGrafter"/>
</dbReference>
<evidence type="ECO:0000259" key="25">
    <source>
        <dbReference type="PROSITE" id="PS51059"/>
    </source>
</evidence>
<feature type="domain" description="BRCT" evidence="24">
    <location>
        <begin position="13"/>
        <end position="109"/>
    </location>
</feature>
<dbReference type="SMART" id="SM00773">
    <property type="entry name" value="WGR"/>
    <property type="match status" value="1"/>
</dbReference>
<feature type="transmembrane region" description="Helical" evidence="23">
    <location>
        <begin position="985"/>
        <end position="1006"/>
    </location>
</feature>
<dbReference type="SUPFAM" id="SSF47587">
    <property type="entry name" value="Domain of poly(ADP-ribose) polymerase"/>
    <property type="match status" value="1"/>
</dbReference>
<evidence type="ECO:0000256" key="5">
    <source>
        <dbReference type="ARBA" id="ARBA00022679"/>
    </source>
</evidence>
<proteinExistence type="inferred from homology"/>
<name>A0A9P6RDJ7_9FUNG</name>
<evidence type="ECO:0000256" key="8">
    <source>
        <dbReference type="ARBA" id="ARBA00022723"/>
    </source>
</evidence>
<keyword evidence="9" id="KW-0732">Signal</keyword>
<dbReference type="GO" id="GO:0003950">
    <property type="term" value="F:NAD+ poly-ADP-ribosyltransferase activity"/>
    <property type="evidence" value="ECO:0007669"/>
    <property type="project" value="UniProtKB-UniRule"/>
</dbReference>
<evidence type="ECO:0000259" key="26">
    <source>
        <dbReference type="PROSITE" id="PS51060"/>
    </source>
</evidence>
<dbReference type="PROSITE" id="PS51059">
    <property type="entry name" value="PARP_CATALYTIC"/>
    <property type="match status" value="1"/>
</dbReference>
<feature type="region of interest" description="Disordered" evidence="22">
    <location>
        <begin position="288"/>
        <end position="324"/>
    </location>
</feature>
<dbReference type="SUPFAM" id="SSF142921">
    <property type="entry name" value="WGR domain-like"/>
    <property type="match status" value="1"/>
</dbReference>
<evidence type="ECO:0000256" key="19">
    <source>
        <dbReference type="ARBA" id="ARBA00024347"/>
    </source>
</evidence>
<dbReference type="CDD" id="cd01437">
    <property type="entry name" value="parp_like"/>
    <property type="match status" value="1"/>
</dbReference>
<protein>
    <recommendedName>
        <fullName evidence="21">Poly [ADP-ribose] polymerase</fullName>
        <shortName evidence="21">PARP</shortName>
        <ecNumber evidence="21">2.4.2.-</ecNumber>
    </recommendedName>
</protein>
<keyword evidence="15 21" id="KW-0520">NAD</keyword>
<dbReference type="GO" id="GO:1990404">
    <property type="term" value="F:NAD+-protein mono-ADP-ribosyltransferase activity"/>
    <property type="evidence" value="ECO:0007669"/>
    <property type="project" value="TreeGrafter"/>
</dbReference>
<dbReference type="PROSITE" id="PS51060">
    <property type="entry name" value="PARP_ALPHA_HD"/>
    <property type="match status" value="1"/>
</dbReference>
<dbReference type="Gene3D" id="1.20.142.10">
    <property type="entry name" value="Poly(ADP-ribose) polymerase, regulatory domain"/>
    <property type="match status" value="1"/>
</dbReference>
<evidence type="ECO:0000313" key="28">
    <source>
        <dbReference type="EMBL" id="KAG0316647.1"/>
    </source>
</evidence>
<accession>A0A9P6RDJ7</accession>
<dbReference type="SMART" id="SM00292">
    <property type="entry name" value="BRCT"/>
    <property type="match status" value="1"/>
</dbReference>
<evidence type="ECO:0000256" key="18">
    <source>
        <dbReference type="ARBA" id="ARBA00023242"/>
    </source>
</evidence>
<feature type="domain" description="PARP catalytic" evidence="25">
    <location>
        <begin position="453"/>
        <end position="688"/>
    </location>
</feature>
<dbReference type="Pfam" id="PF05406">
    <property type="entry name" value="WGR"/>
    <property type="match status" value="1"/>
</dbReference>
<keyword evidence="5 21" id="KW-0808">Transferase</keyword>
<comment type="similarity">
    <text evidence="3">Belongs to the nonaspanin (TM9SF) (TC 9.A.2) family.</text>
</comment>
<dbReference type="EMBL" id="JAAAIN010000290">
    <property type="protein sequence ID" value="KAG0316647.1"/>
    <property type="molecule type" value="Genomic_DNA"/>
</dbReference>
<dbReference type="Gene3D" id="2.20.140.10">
    <property type="entry name" value="WGR domain"/>
    <property type="match status" value="1"/>
</dbReference>
<evidence type="ECO:0000256" key="20">
    <source>
        <dbReference type="ARBA" id="ARBA00033987"/>
    </source>
</evidence>
<organism evidence="28 29">
    <name type="scientific">Linnemannia gamsii</name>
    <dbReference type="NCBI Taxonomy" id="64522"/>
    <lineage>
        <taxon>Eukaryota</taxon>
        <taxon>Fungi</taxon>
        <taxon>Fungi incertae sedis</taxon>
        <taxon>Mucoromycota</taxon>
        <taxon>Mortierellomycotina</taxon>
        <taxon>Mortierellomycetes</taxon>
        <taxon>Mortierellales</taxon>
        <taxon>Mortierellaceae</taxon>
        <taxon>Linnemannia</taxon>
    </lineage>
</organism>
<dbReference type="PANTHER" id="PTHR10459">
    <property type="entry name" value="DNA LIGASE"/>
    <property type="match status" value="1"/>
</dbReference>
<dbReference type="InterPro" id="IPR036616">
    <property type="entry name" value="Poly(ADP-ribose)pol_reg_dom_sf"/>
</dbReference>
<keyword evidence="11" id="KW-0013">ADP-ribosylation</keyword>
<dbReference type="GO" id="GO:0006302">
    <property type="term" value="P:double-strand break repair"/>
    <property type="evidence" value="ECO:0007669"/>
    <property type="project" value="TreeGrafter"/>
</dbReference>
<dbReference type="Gene3D" id="3.90.228.10">
    <property type="match status" value="1"/>
</dbReference>
<evidence type="ECO:0000256" key="10">
    <source>
        <dbReference type="ARBA" id="ARBA00022737"/>
    </source>
</evidence>
<evidence type="ECO:0000256" key="17">
    <source>
        <dbReference type="ARBA" id="ARBA00023136"/>
    </source>
</evidence>
<dbReference type="OrthoDB" id="1666796at2759"/>
<dbReference type="InterPro" id="IPR008893">
    <property type="entry name" value="WGR_domain"/>
</dbReference>
<dbReference type="Gene3D" id="3.40.50.10190">
    <property type="entry name" value="BRCT domain"/>
    <property type="match status" value="1"/>
</dbReference>
<feature type="transmembrane region" description="Helical" evidence="23">
    <location>
        <begin position="1244"/>
        <end position="1269"/>
    </location>
</feature>
<evidence type="ECO:0000256" key="2">
    <source>
        <dbReference type="ARBA" id="ARBA00004141"/>
    </source>
</evidence>
<evidence type="ECO:0000256" key="21">
    <source>
        <dbReference type="RuleBase" id="RU362114"/>
    </source>
</evidence>
<keyword evidence="6 23" id="KW-0812">Transmembrane</keyword>
<evidence type="ECO:0000256" key="23">
    <source>
        <dbReference type="SAM" id="Phobius"/>
    </source>
</evidence>
<keyword evidence="17 23" id="KW-0472">Membrane</keyword>
<evidence type="ECO:0000256" key="3">
    <source>
        <dbReference type="ARBA" id="ARBA00005227"/>
    </source>
</evidence>
<feature type="region of interest" description="Disordered" evidence="22">
    <location>
        <begin position="118"/>
        <end position="155"/>
    </location>
</feature>
<evidence type="ECO:0000256" key="9">
    <source>
        <dbReference type="ARBA" id="ARBA00022729"/>
    </source>
</evidence>